<accession>A0A803N8S6</accession>
<reference evidence="3" key="2">
    <citation type="submission" date="2021-03" db="UniProtKB">
        <authorList>
            <consortium name="EnsemblPlants"/>
        </authorList>
    </citation>
    <scope>IDENTIFICATION</scope>
</reference>
<evidence type="ECO:0000259" key="2">
    <source>
        <dbReference type="Pfam" id="PF13952"/>
    </source>
</evidence>
<dbReference type="Gramene" id="AUR62042259-RA">
    <property type="protein sequence ID" value="AUR62042259-RA:cds"/>
    <property type="gene ID" value="AUR62042259"/>
</dbReference>
<proteinExistence type="predicted"/>
<dbReference type="InterPro" id="IPR004242">
    <property type="entry name" value="Transposase_21"/>
</dbReference>
<evidence type="ECO:0000256" key="1">
    <source>
        <dbReference type="SAM" id="MobiDB-lite"/>
    </source>
</evidence>
<feature type="domain" description="DUF4216" evidence="2">
    <location>
        <begin position="328"/>
        <end position="391"/>
    </location>
</feature>
<reference evidence="3" key="1">
    <citation type="journal article" date="2017" name="Nature">
        <title>The genome of Chenopodium quinoa.</title>
        <authorList>
            <person name="Jarvis D.E."/>
            <person name="Ho Y.S."/>
            <person name="Lightfoot D.J."/>
            <person name="Schmoeckel S.M."/>
            <person name="Li B."/>
            <person name="Borm T.J.A."/>
            <person name="Ohyanagi H."/>
            <person name="Mineta K."/>
            <person name="Michell C.T."/>
            <person name="Saber N."/>
            <person name="Kharbatia N.M."/>
            <person name="Rupper R.R."/>
            <person name="Sharp A.R."/>
            <person name="Dally N."/>
            <person name="Boughton B.A."/>
            <person name="Woo Y.H."/>
            <person name="Gao G."/>
            <person name="Schijlen E.G.W.M."/>
            <person name="Guo X."/>
            <person name="Momin A.A."/>
            <person name="Negrao S."/>
            <person name="Al-Babili S."/>
            <person name="Gehring C."/>
            <person name="Roessner U."/>
            <person name="Jung C."/>
            <person name="Murphy K."/>
            <person name="Arold S.T."/>
            <person name="Gojobori T."/>
            <person name="van der Linden C.G."/>
            <person name="van Loo E.N."/>
            <person name="Jellen E.N."/>
            <person name="Maughan P.J."/>
            <person name="Tester M."/>
        </authorList>
    </citation>
    <scope>NUCLEOTIDE SEQUENCE [LARGE SCALE GENOMIC DNA]</scope>
    <source>
        <strain evidence="3">cv. PI 614886</strain>
    </source>
</reference>
<dbReference type="AlphaFoldDB" id="A0A803N8S6"/>
<keyword evidence="4" id="KW-1185">Reference proteome</keyword>
<feature type="region of interest" description="Disordered" evidence="1">
    <location>
        <begin position="97"/>
        <end position="133"/>
    </location>
</feature>
<dbReference type="PANTHER" id="PTHR48258">
    <property type="entry name" value="DUF4218 DOMAIN-CONTAINING PROTEIN-RELATED"/>
    <property type="match status" value="1"/>
</dbReference>
<organism evidence="3 4">
    <name type="scientific">Chenopodium quinoa</name>
    <name type="common">Quinoa</name>
    <dbReference type="NCBI Taxonomy" id="63459"/>
    <lineage>
        <taxon>Eukaryota</taxon>
        <taxon>Viridiplantae</taxon>
        <taxon>Streptophyta</taxon>
        <taxon>Embryophyta</taxon>
        <taxon>Tracheophyta</taxon>
        <taxon>Spermatophyta</taxon>
        <taxon>Magnoliopsida</taxon>
        <taxon>eudicotyledons</taxon>
        <taxon>Gunneridae</taxon>
        <taxon>Pentapetalae</taxon>
        <taxon>Caryophyllales</taxon>
        <taxon>Chenopodiaceae</taxon>
        <taxon>Chenopodioideae</taxon>
        <taxon>Atripliceae</taxon>
        <taxon>Chenopodium</taxon>
    </lineage>
</organism>
<evidence type="ECO:0000313" key="4">
    <source>
        <dbReference type="Proteomes" id="UP000596660"/>
    </source>
</evidence>
<name>A0A803N8S6_CHEQI</name>
<feature type="compositionally biased region" description="Basic and acidic residues" evidence="1">
    <location>
        <begin position="117"/>
        <end position="131"/>
    </location>
</feature>
<dbReference type="PANTHER" id="PTHR48258:SF8">
    <property type="entry name" value="DUF4216 DOMAIN-CONTAINING PROTEIN"/>
    <property type="match status" value="1"/>
</dbReference>
<dbReference type="Pfam" id="PF13952">
    <property type="entry name" value="DUF4216"/>
    <property type="match status" value="1"/>
</dbReference>
<protein>
    <recommendedName>
        <fullName evidence="2">DUF4216 domain-containing protein</fullName>
    </recommendedName>
</protein>
<evidence type="ECO:0000313" key="3">
    <source>
        <dbReference type="EnsemblPlants" id="AUR62042259-RA:cds"/>
    </source>
</evidence>
<dbReference type="EnsemblPlants" id="AUR62042259-RA">
    <property type="protein sequence ID" value="AUR62042259-RA:cds"/>
    <property type="gene ID" value="AUR62042259"/>
</dbReference>
<dbReference type="Pfam" id="PF02992">
    <property type="entry name" value="Transposase_21"/>
    <property type="match status" value="1"/>
</dbReference>
<dbReference type="InterPro" id="IPR025312">
    <property type="entry name" value="DUF4216"/>
</dbReference>
<sequence length="537" mass="61980">MHVALMITVSDFSGYAMLSGWSTKGYLACPECHYETSSEWLPCSGKTVYRANRKFLDPSHPWRHDKRNFDEKLEERCQRIPLNGIDIENMLRDFPNAFGKKQKKPRRDVDDPNPNLHEMKQDVRHKARPEGSMEEGYQAKECVAFIARFFKRSSKATPEVNECGTSKSFFPKVGHPIKGKGRTSKKKNRGNIIDRNTLAQANRYVLFNCHCEEVEKYIRKRKWKSAQDHSKDFMDWLREKVDLILKDGHYNIPDHILWLSKGPSHVAKKYTGYSVNGYRFHTMKRDANYVTQNSGVTLTAITHSFASSKDQNPIVGNVNYYSSITEIIEISYHGHFSVVLFRCQWFHSEKDDDELFTVNMKKTVSKEEPFILATQSHQVFYVEDLNREGWHYAVQIPPREFSDDDDSTSEYDGENEVETDDVMEGDNVTSGKRKACKQVSKQVKKSSFRPKTMADVVEVNSRKKHAVDEVQNIYSIEVASVKDQRIQKKQQVISEKKGKKRVFCSPGSMSAYLEFRKRQKENNDGGKAVSIATLKTT</sequence>
<dbReference type="Proteomes" id="UP000596660">
    <property type="component" value="Unplaced"/>
</dbReference>